<dbReference type="PANTHER" id="PTHR45899">
    <property type="entry name" value="RHO GTPASE ACTIVATING PROTEIN AT 15B, ISOFORM C"/>
    <property type="match status" value="1"/>
</dbReference>
<feature type="domain" description="PH" evidence="4">
    <location>
        <begin position="899"/>
        <end position="997"/>
    </location>
</feature>
<dbReference type="InterPro" id="IPR037278">
    <property type="entry name" value="ARFGAP/RecO"/>
</dbReference>
<dbReference type="InterPro" id="IPR011993">
    <property type="entry name" value="PH-like_dom_sf"/>
</dbReference>
<dbReference type="InterPro" id="IPR038508">
    <property type="entry name" value="ArfGAP_dom_sf"/>
</dbReference>
<feature type="domain" description="Rho-GAP" evidence="8">
    <location>
        <begin position="1001"/>
        <end position="1182"/>
    </location>
</feature>
<dbReference type="SMART" id="SM00454">
    <property type="entry name" value="SAM"/>
    <property type="match status" value="1"/>
</dbReference>
<evidence type="ECO:0000256" key="3">
    <source>
        <dbReference type="SAM" id="MobiDB-lite"/>
    </source>
</evidence>
<dbReference type="SUPFAM" id="SSF57863">
    <property type="entry name" value="ArfGap/RecO-like zinc finger"/>
    <property type="match status" value="1"/>
</dbReference>
<feature type="domain" description="PH" evidence="4">
    <location>
        <begin position="1317"/>
        <end position="1420"/>
    </location>
</feature>
<dbReference type="SMART" id="SM00233">
    <property type="entry name" value="PH"/>
    <property type="match status" value="5"/>
</dbReference>
<sequence>MASSNKNKSDVGKMLSGIHLDIYESVLHENCYYTISDCEKLNDGILKKMGVSLTGHRKRILNKIQDLLGNPVDPEFVNPEAENNEGNDFSSECRDCGASDAPADKDTLAKVPENSKAVCNSEEDVRDGKLPIQQIQSEDSGSSKQNKEFSGNTLGSDSKNCLNSLENIQQDDSPTSGLFEYQGPMVENPLYDETGIYSVIKKTQSVPSRSFILRNRPVPELPSSAVDTFNRSRDLETRNATEEDIEEISPYEETFFFRESEHTKETLGEDIQSTNDTEFNGDLPEANASPLDNLLRARSSPDLNRNSDEESLYSTMEETSGGLGLDLTDKSKSQSLSGSRIQSDNASINQLEALSSKEEDFSISPYACFYRPLTNKEGWLEKLSPHRTSMYQKRWVKVDRQSISYYFSDRDIFSKGKIFLAAVTEINLTRENKLEIVTSQRTFVFRVEKDGDRQDWVKTMQYALKLQSKKYPLLHNSEKNGYLELKGYKSKMFTALNGNKLWISKSKQDANVGIYITDISMSMVSIKGLDRKGFEITTPFRTFCFTAESENERQGWMEAVRQSIAETLADYEVAEKIWFNESNRSCADCNAPNPDWASINLGVVICKNCAGHHRVLGSNISKVHSLKLDSSIWSNELVELFITVGNEKVNSYWEANLLSGSKTKVREALNINQRRLHITHKYKEGRFKKTYSPTPSQAQLNEALCKCVITSDVLETMILIFRGADTMCTTGDNINSTPYLLAKEAGQRLQMEFLHHNRFSDYNVSHLQGSGNIRNSYHCGFLYKAASSSKIPSNKKLFEDMKKWWCTIEESFLYYHESENSVEPDGFIDLSEGLCLVVHPSDPPDPSLNSGAFFTFEIYLLSERMFLFGTENAETQREWTKAIVKNFVPSIPECLTNLDFNIIGYQYYKDSYSLNQWKEGWFVLEKSCLRYCHEQETNQVDVVQLKKLQELTISSSVHKGEKNSTLLLVENGRTLYIHGHTMLDFMIWHSAIEKAAGTDGNRLQDQQLSKNNIPIIVNSCIAFVTQYGLGSKSLYLKKGNPENVRELLEDFRKDARSIKLKVGKHQLEDVTDVLKCFLYEIDDALLTKELYPYWISALDIQDEQERAIKFKTIIETLPALNKATLAALIEHLYRINKCSDINHLNTLVLASAFSSCLFQTNGLKDIEASVVENLITYYEKIFQVSEEQLQQMDTENRFITKWKDGKITQSGDLLIEVYLEIKDPDNCLIIRASPSMDAAELSYCAVGIKNITATKDALWSTFEVIENGELERLLHCNERILDTVLQWNMLPDPGSAYLLVKPFCIHDISQGGKKASNQMQTGSMKFKEEPSKLLAGNKFQERYFVLEERKLILYKDIKATKPERTFPVVTSKVYIGVKKKLKPPTSWGLTIYFEKYQWLFCCETKEAQMEWWWSFLNAQHPGDVFPLRRNPEQTLKAKNANMKELCTKHEMETARVKQTDLDMKPRSDKMMLQLNQTLSREDVSSTSKQRSSMLAEVSESKEDGKRNKKKHYSLLNLHSPSNNDSSEMPSMSSEMNTLDQYNKLIPASSVKMPPTLIKELNSVILKTRRNDSNVDN</sequence>
<dbReference type="SUPFAM" id="SSF48350">
    <property type="entry name" value="GTPase activation domain, GAP"/>
    <property type="match status" value="1"/>
</dbReference>
<dbReference type="PROSITE" id="PS50105">
    <property type="entry name" value="SAM_DOMAIN"/>
    <property type="match status" value="1"/>
</dbReference>
<dbReference type="PROSITE" id="PS50003">
    <property type="entry name" value="PH_DOMAIN"/>
    <property type="match status" value="5"/>
</dbReference>
<dbReference type="GO" id="GO:0007165">
    <property type="term" value="P:signal transduction"/>
    <property type="evidence" value="ECO:0007669"/>
    <property type="project" value="InterPro"/>
</dbReference>
<name>A0A8C5P6W5_9ANUR</name>
<dbReference type="Proteomes" id="UP000694569">
    <property type="component" value="Unplaced"/>
</dbReference>
<accession>A0A8C5P6W5</accession>
<keyword evidence="1" id="KW-0343">GTPase activation</keyword>
<dbReference type="InterPro" id="IPR052227">
    <property type="entry name" value="Arf-Rho-GAP_ANK-PH_domain"/>
</dbReference>
<dbReference type="InterPro" id="IPR000159">
    <property type="entry name" value="RA_dom"/>
</dbReference>
<evidence type="ECO:0000259" key="6">
    <source>
        <dbReference type="PROSITE" id="PS50115"/>
    </source>
</evidence>
<gene>
    <name evidence="9" type="primary">ARAP2</name>
</gene>
<dbReference type="SUPFAM" id="SSF50729">
    <property type="entry name" value="PH domain-like"/>
    <property type="match status" value="5"/>
</dbReference>
<dbReference type="PRINTS" id="PR00405">
    <property type="entry name" value="REVINTRACTNG"/>
</dbReference>
<evidence type="ECO:0000313" key="9">
    <source>
        <dbReference type="Ensembl" id="ENSLLEP00000002359.1"/>
    </source>
</evidence>
<feature type="domain" description="Ras-associating" evidence="7">
    <location>
        <begin position="1211"/>
        <end position="1304"/>
    </location>
</feature>
<evidence type="ECO:0000313" key="10">
    <source>
        <dbReference type="Proteomes" id="UP000694569"/>
    </source>
</evidence>
<dbReference type="InterPro" id="IPR008936">
    <property type="entry name" value="Rho_GTPase_activation_prot"/>
</dbReference>
<dbReference type="InterPro" id="IPR001660">
    <property type="entry name" value="SAM"/>
</dbReference>
<evidence type="ECO:0000256" key="2">
    <source>
        <dbReference type="PROSITE-ProRule" id="PRU00288"/>
    </source>
</evidence>
<feature type="domain" description="PH" evidence="4">
    <location>
        <begin position="775"/>
        <end position="888"/>
    </location>
</feature>
<keyword evidence="2" id="KW-0862">Zinc</keyword>
<protein>
    <submittedName>
        <fullName evidence="9">ArfGAP with RhoGAP domain, ankyrin repeat and PH domain 2</fullName>
    </submittedName>
</protein>
<evidence type="ECO:0000259" key="5">
    <source>
        <dbReference type="PROSITE" id="PS50105"/>
    </source>
</evidence>
<feature type="domain" description="Arf-GAP" evidence="6">
    <location>
        <begin position="562"/>
        <end position="698"/>
    </location>
</feature>
<feature type="region of interest" description="Disordered" evidence="3">
    <location>
        <begin position="1475"/>
        <end position="1534"/>
    </location>
</feature>
<dbReference type="GO" id="GO:0005096">
    <property type="term" value="F:GTPase activator activity"/>
    <property type="evidence" value="ECO:0007669"/>
    <property type="project" value="UniProtKB-KW"/>
</dbReference>
<dbReference type="InterPro" id="IPR001164">
    <property type="entry name" value="ArfGAP_dom"/>
</dbReference>
<evidence type="ECO:0000259" key="7">
    <source>
        <dbReference type="PROSITE" id="PS50200"/>
    </source>
</evidence>
<reference evidence="9" key="1">
    <citation type="submission" date="2025-05" db="UniProtKB">
        <authorList>
            <consortium name="Ensembl"/>
        </authorList>
    </citation>
    <scope>IDENTIFICATION</scope>
</reference>
<proteinExistence type="predicted"/>
<feature type="compositionally biased region" description="Low complexity" evidence="3">
    <location>
        <begin position="1519"/>
        <end position="1534"/>
    </location>
</feature>
<dbReference type="GO" id="GO:0008270">
    <property type="term" value="F:zinc ion binding"/>
    <property type="evidence" value="ECO:0007669"/>
    <property type="project" value="UniProtKB-KW"/>
</dbReference>
<dbReference type="PROSITE" id="PS50238">
    <property type="entry name" value="RHOGAP"/>
    <property type="match status" value="1"/>
</dbReference>
<dbReference type="InterPro" id="IPR013761">
    <property type="entry name" value="SAM/pointed_sf"/>
</dbReference>
<dbReference type="Pfam" id="PF00620">
    <property type="entry name" value="RhoGAP"/>
    <property type="match status" value="1"/>
</dbReference>
<feature type="region of interest" description="Disordered" evidence="3">
    <location>
        <begin position="112"/>
        <end position="161"/>
    </location>
</feature>
<evidence type="ECO:0000259" key="4">
    <source>
        <dbReference type="PROSITE" id="PS50003"/>
    </source>
</evidence>
<dbReference type="SMART" id="SM00324">
    <property type="entry name" value="RhoGAP"/>
    <property type="match status" value="1"/>
</dbReference>
<dbReference type="Gene3D" id="1.10.555.10">
    <property type="entry name" value="Rho GTPase activation protein"/>
    <property type="match status" value="1"/>
</dbReference>
<dbReference type="PANTHER" id="PTHR45899:SF1">
    <property type="entry name" value="ARF-GAP WITH RHO-GAP DOMAIN, ANK REPEAT AND PH DOMAIN-CONTAINING PROTEIN 2"/>
    <property type="match status" value="1"/>
</dbReference>
<feature type="domain" description="PH" evidence="4">
    <location>
        <begin position="476"/>
        <end position="565"/>
    </location>
</feature>
<keyword evidence="2" id="KW-0479">Metal-binding</keyword>
<feature type="compositionally biased region" description="Polar residues" evidence="3">
    <location>
        <begin position="133"/>
        <end position="161"/>
    </location>
</feature>
<dbReference type="InterPro" id="IPR000198">
    <property type="entry name" value="RhoGAP_dom"/>
</dbReference>
<dbReference type="Ensembl" id="ENSLLET00000002461.1">
    <property type="protein sequence ID" value="ENSLLEP00000002359.1"/>
    <property type="gene ID" value="ENSLLEG00000001523.1"/>
</dbReference>
<keyword evidence="2" id="KW-0863">Zinc-finger</keyword>
<dbReference type="Pfam" id="PF00169">
    <property type="entry name" value="PH"/>
    <property type="match status" value="4"/>
</dbReference>
<feature type="compositionally biased region" description="Polar residues" evidence="3">
    <location>
        <begin position="333"/>
        <end position="342"/>
    </location>
</feature>
<dbReference type="SUPFAM" id="SSF47769">
    <property type="entry name" value="SAM/Pointed domain"/>
    <property type="match status" value="1"/>
</dbReference>
<feature type="domain" description="SAM" evidence="5">
    <location>
        <begin position="6"/>
        <end position="70"/>
    </location>
</feature>
<dbReference type="Gene3D" id="1.10.150.50">
    <property type="entry name" value="Transcription Factor, Ets-1"/>
    <property type="match status" value="1"/>
</dbReference>
<dbReference type="Pfam" id="PF01412">
    <property type="entry name" value="ArfGap"/>
    <property type="match status" value="1"/>
</dbReference>
<dbReference type="Ensembl" id="ENSLLET00000002543.1">
    <property type="protein sequence ID" value="ENSLLEP00000002437.1"/>
    <property type="gene ID" value="ENSLLEG00000001523.1"/>
</dbReference>
<dbReference type="Gene3D" id="1.10.220.150">
    <property type="entry name" value="Arf GTPase activating protein"/>
    <property type="match status" value="1"/>
</dbReference>
<dbReference type="GO" id="GO:0005547">
    <property type="term" value="F:phosphatidylinositol-3,4,5-trisphosphate binding"/>
    <property type="evidence" value="ECO:0007669"/>
    <property type="project" value="TreeGrafter"/>
</dbReference>
<dbReference type="Gene3D" id="2.30.29.30">
    <property type="entry name" value="Pleckstrin-homology domain (PH domain)/Phosphotyrosine-binding domain (PTB)"/>
    <property type="match status" value="5"/>
</dbReference>
<dbReference type="SMART" id="SM00105">
    <property type="entry name" value="ArfGap"/>
    <property type="match status" value="1"/>
</dbReference>
<keyword evidence="10" id="KW-1185">Reference proteome</keyword>
<evidence type="ECO:0000259" key="8">
    <source>
        <dbReference type="PROSITE" id="PS50238"/>
    </source>
</evidence>
<dbReference type="GeneTree" id="ENSGT00940000160197"/>
<feature type="compositionally biased region" description="Polar residues" evidence="3">
    <location>
        <begin position="1475"/>
        <end position="1492"/>
    </location>
</feature>
<dbReference type="OrthoDB" id="29546at2759"/>
<dbReference type="InterPro" id="IPR001849">
    <property type="entry name" value="PH_domain"/>
</dbReference>
<organism evidence="9 10">
    <name type="scientific">Leptobrachium leishanense</name>
    <name type="common">Leishan spiny toad</name>
    <dbReference type="NCBI Taxonomy" id="445787"/>
    <lineage>
        <taxon>Eukaryota</taxon>
        <taxon>Metazoa</taxon>
        <taxon>Chordata</taxon>
        <taxon>Craniata</taxon>
        <taxon>Vertebrata</taxon>
        <taxon>Euteleostomi</taxon>
        <taxon>Amphibia</taxon>
        <taxon>Batrachia</taxon>
        <taxon>Anura</taxon>
        <taxon>Pelobatoidea</taxon>
        <taxon>Megophryidae</taxon>
        <taxon>Leptobrachium</taxon>
    </lineage>
</organism>
<dbReference type="GO" id="GO:0005737">
    <property type="term" value="C:cytoplasm"/>
    <property type="evidence" value="ECO:0007669"/>
    <property type="project" value="TreeGrafter"/>
</dbReference>
<dbReference type="Pfam" id="PF00536">
    <property type="entry name" value="SAM_1"/>
    <property type="match status" value="1"/>
</dbReference>
<evidence type="ECO:0000256" key="1">
    <source>
        <dbReference type="ARBA" id="ARBA00022468"/>
    </source>
</evidence>
<feature type="domain" description="PH" evidence="4">
    <location>
        <begin position="373"/>
        <end position="465"/>
    </location>
</feature>
<dbReference type="PROSITE" id="PS50200">
    <property type="entry name" value="RA"/>
    <property type="match status" value="1"/>
</dbReference>
<feature type="region of interest" description="Disordered" evidence="3">
    <location>
        <begin position="261"/>
        <end position="342"/>
    </location>
</feature>
<dbReference type="PROSITE" id="PS50115">
    <property type="entry name" value="ARFGAP"/>
    <property type="match status" value="1"/>
</dbReference>